<dbReference type="AlphaFoldDB" id="A0A8H5XI06"/>
<dbReference type="EMBL" id="JAAOAK010000028">
    <property type="protein sequence ID" value="KAF5693872.1"/>
    <property type="molecule type" value="Genomic_DNA"/>
</dbReference>
<dbReference type="Proteomes" id="UP000562682">
    <property type="component" value="Unassembled WGS sequence"/>
</dbReference>
<dbReference type="SMART" id="SM00558">
    <property type="entry name" value="JmjC"/>
    <property type="match status" value="1"/>
</dbReference>
<proteinExistence type="predicted"/>
<dbReference type="PROSITE" id="PS51184">
    <property type="entry name" value="JMJC"/>
    <property type="match status" value="1"/>
</dbReference>
<dbReference type="InterPro" id="IPR014710">
    <property type="entry name" value="RmlC-like_jellyroll"/>
</dbReference>
<dbReference type="PANTHER" id="PTHR12461:SF99">
    <property type="entry name" value="BIFUNCTIONAL PEPTIDASE AND (3S)-LYSYL HYDROXYLASE JMJD7"/>
    <property type="match status" value="1"/>
</dbReference>
<dbReference type="Gene3D" id="2.60.120.10">
    <property type="entry name" value="Jelly Rolls"/>
    <property type="match status" value="2"/>
</dbReference>
<gene>
    <name evidence="2" type="ORF">FDENT_1564</name>
</gene>
<dbReference type="SUPFAM" id="SSF51197">
    <property type="entry name" value="Clavaminate synthase-like"/>
    <property type="match status" value="1"/>
</dbReference>
<evidence type="ECO:0000313" key="3">
    <source>
        <dbReference type="Proteomes" id="UP000562682"/>
    </source>
</evidence>
<evidence type="ECO:0000313" key="2">
    <source>
        <dbReference type="EMBL" id="KAF5693872.1"/>
    </source>
</evidence>
<organism evidence="2 3">
    <name type="scientific">Fusarium denticulatum</name>
    <dbReference type="NCBI Taxonomy" id="48507"/>
    <lineage>
        <taxon>Eukaryota</taxon>
        <taxon>Fungi</taxon>
        <taxon>Dikarya</taxon>
        <taxon>Ascomycota</taxon>
        <taxon>Pezizomycotina</taxon>
        <taxon>Sordariomycetes</taxon>
        <taxon>Hypocreomycetidae</taxon>
        <taxon>Hypocreales</taxon>
        <taxon>Nectriaceae</taxon>
        <taxon>Fusarium</taxon>
        <taxon>Fusarium fujikuroi species complex</taxon>
    </lineage>
</organism>
<name>A0A8H5XI06_9HYPO</name>
<keyword evidence="3" id="KW-1185">Reference proteome</keyword>
<protein>
    <submittedName>
        <fullName evidence="2">Putative phospholipase</fullName>
    </submittedName>
</protein>
<reference evidence="2 3" key="1">
    <citation type="submission" date="2020-05" db="EMBL/GenBank/DDBJ databases">
        <title>Identification and distribution of gene clusters putatively required for synthesis of sphingolipid metabolism inhibitors in phylogenetically diverse species of the filamentous fungus Fusarium.</title>
        <authorList>
            <person name="Kim H.-S."/>
            <person name="Busman M."/>
            <person name="Brown D.W."/>
            <person name="Divon H."/>
            <person name="Uhlig S."/>
            <person name="Proctor R.H."/>
        </authorList>
    </citation>
    <scope>NUCLEOTIDE SEQUENCE [LARGE SCALE GENOMIC DNA]</scope>
    <source>
        <strain evidence="2 3">NRRL 25311</strain>
    </source>
</reference>
<dbReference type="InterPro" id="IPR003347">
    <property type="entry name" value="JmjC_dom"/>
</dbReference>
<feature type="domain" description="JmjC" evidence="1">
    <location>
        <begin position="92"/>
        <end position="262"/>
    </location>
</feature>
<comment type="caution">
    <text evidence="2">The sequence shown here is derived from an EMBL/GenBank/DDBJ whole genome shotgun (WGS) entry which is preliminary data.</text>
</comment>
<dbReference type="PANTHER" id="PTHR12461">
    <property type="entry name" value="HYPOXIA-INDUCIBLE FACTOR 1 ALPHA INHIBITOR-RELATED"/>
    <property type="match status" value="1"/>
</dbReference>
<sequence>MSRTNVLSTDEAIENLISTFNELNSNSIDELHDEPSPLEFMRYVARNTPFVIRGGASSWKACQDWNSAYLLSVMKGQNVNVAVTPYGNADMPTIPPGEESLVFAKPHYEDQPFEELLEYVARQGADPDFPPDTEVRYAQTPMHKDNYENIYVQIMGRKHFVLLPSLCHPCVNEQPLRPATYTRGENGMELKMDSNSEAVPFAIWDPDKPEQNATKFSHLARPLRVTLNPGDMLYLPAMWYHKVLQSCAEEDEGFVLAINYWY</sequence>
<accession>A0A8H5XI06</accession>
<dbReference type="InterPro" id="IPR041667">
    <property type="entry name" value="Cupin_8"/>
</dbReference>
<evidence type="ECO:0000259" key="1">
    <source>
        <dbReference type="PROSITE" id="PS51184"/>
    </source>
</evidence>
<dbReference type="Pfam" id="PF13621">
    <property type="entry name" value="Cupin_8"/>
    <property type="match status" value="2"/>
</dbReference>